<dbReference type="Proteomes" id="UP000298663">
    <property type="component" value="Unassembled WGS sequence"/>
</dbReference>
<keyword evidence="4" id="KW-1185">Reference proteome</keyword>
<reference evidence="3 4" key="2">
    <citation type="journal article" date="2019" name="G3 (Bethesda)">
        <title>Hybrid Assembly of the Genome of the Entomopathogenic Nematode Steinernema carpocapsae Identifies the X-Chromosome.</title>
        <authorList>
            <person name="Serra L."/>
            <person name="Macchietto M."/>
            <person name="Macias-Munoz A."/>
            <person name="McGill C.J."/>
            <person name="Rodriguez I.M."/>
            <person name="Rodriguez B."/>
            <person name="Murad R."/>
            <person name="Mortazavi A."/>
        </authorList>
    </citation>
    <scope>NUCLEOTIDE SEQUENCE [LARGE SCALE GENOMIC DNA]</scope>
    <source>
        <strain evidence="3 4">ALL</strain>
    </source>
</reference>
<dbReference type="STRING" id="34508.A0A4U5MF94"/>
<dbReference type="Pfam" id="PF15359">
    <property type="entry name" value="CDV3"/>
    <property type="match status" value="1"/>
</dbReference>
<feature type="region of interest" description="Disordered" evidence="2">
    <location>
        <begin position="1"/>
        <end position="69"/>
    </location>
</feature>
<dbReference type="AlphaFoldDB" id="A0A4U5MF94"/>
<dbReference type="GO" id="GO:0005737">
    <property type="term" value="C:cytoplasm"/>
    <property type="evidence" value="ECO:0007669"/>
    <property type="project" value="TreeGrafter"/>
</dbReference>
<organism evidence="3 4">
    <name type="scientific">Steinernema carpocapsae</name>
    <name type="common">Entomopathogenic nematode</name>
    <dbReference type="NCBI Taxonomy" id="34508"/>
    <lineage>
        <taxon>Eukaryota</taxon>
        <taxon>Metazoa</taxon>
        <taxon>Ecdysozoa</taxon>
        <taxon>Nematoda</taxon>
        <taxon>Chromadorea</taxon>
        <taxon>Rhabditida</taxon>
        <taxon>Tylenchina</taxon>
        <taxon>Panagrolaimomorpha</taxon>
        <taxon>Strongyloidoidea</taxon>
        <taxon>Steinernematidae</taxon>
        <taxon>Steinernema</taxon>
    </lineage>
</organism>
<evidence type="ECO:0000313" key="3">
    <source>
        <dbReference type="EMBL" id="TKR67886.1"/>
    </source>
</evidence>
<comment type="similarity">
    <text evidence="1">Belongs to the CDV3 family.</text>
</comment>
<dbReference type="OrthoDB" id="5848645at2759"/>
<feature type="region of interest" description="Disordered" evidence="2">
    <location>
        <begin position="95"/>
        <end position="164"/>
    </location>
</feature>
<name>A0A4U5MF94_STECR</name>
<reference evidence="3 4" key="1">
    <citation type="journal article" date="2015" name="Genome Biol.">
        <title>Comparative genomics of Steinernema reveals deeply conserved gene regulatory networks.</title>
        <authorList>
            <person name="Dillman A.R."/>
            <person name="Macchietto M."/>
            <person name="Porter C.F."/>
            <person name="Rogers A."/>
            <person name="Williams B."/>
            <person name="Antoshechkin I."/>
            <person name="Lee M.M."/>
            <person name="Goodwin Z."/>
            <person name="Lu X."/>
            <person name="Lewis E.E."/>
            <person name="Goodrich-Blair H."/>
            <person name="Stock S.P."/>
            <person name="Adams B.J."/>
            <person name="Sternberg P.W."/>
            <person name="Mortazavi A."/>
        </authorList>
    </citation>
    <scope>NUCLEOTIDE SEQUENCE [LARGE SCALE GENOMIC DNA]</scope>
    <source>
        <strain evidence="3 4">ALL</strain>
    </source>
</reference>
<comment type="caution">
    <text evidence="3">The sequence shown here is derived from an EMBL/GenBank/DDBJ whole genome shotgun (WGS) entry which is preliminary data.</text>
</comment>
<evidence type="ECO:0008006" key="5">
    <source>
        <dbReference type="Google" id="ProtNLM"/>
    </source>
</evidence>
<feature type="compositionally biased region" description="Polar residues" evidence="2">
    <location>
        <begin position="201"/>
        <end position="215"/>
    </location>
</feature>
<protein>
    <recommendedName>
        <fullName evidence="5">Protein CDV3 homolog</fullName>
    </recommendedName>
</protein>
<accession>A0A4U5MF94</accession>
<feature type="compositionally biased region" description="Basic and acidic residues" evidence="2">
    <location>
        <begin position="26"/>
        <end position="51"/>
    </location>
</feature>
<feature type="compositionally biased region" description="Basic residues" evidence="2">
    <location>
        <begin position="12"/>
        <end position="23"/>
    </location>
</feature>
<evidence type="ECO:0000256" key="1">
    <source>
        <dbReference type="ARBA" id="ARBA00006062"/>
    </source>
</evidence>
<dbReference type="PANTHER" id="PTHR16284:SF13">
    <property type="entry name" value="PROTEIN CDV3 HOMOLOG"/>
    <property type="match status" value="1"/>
</dbReference>
<evidence type="ECO:0000256" key="2">
    <source>
        <dbReference type="SAM" id="MobiDB-lite"/>
    </source>
</evidence>
<dbReference type="InterPro" id="IPR026806">
    <property type="entry name" value="CDV3"/>
</dbReference>
<dbReference type="EMBL" id="AZBU02000008">
    <property type="protein sequence ID" value="TKR67886.1"/>
    <property type="molecule type" value="Genomic_DNA"/>
</dbReference>
<feature type="compositionally biased region" description="Basic and acidic residues" evidence="2">
    <location>
        <begin position="97"/>
        <end position="107"/>
    </location>
</feature>
<gene>
    <name evidence="3" type="ORF">L596_023966</name>
</gene>
<sequence length="261" mass="29115">MSDDLSSFFAKKAAKKDKKKKAGLVKIEDVGTALERRAQRKEELPSHREEGLNDNGEFESQKKVDEEDSEWIGYAENKVRLAEMGLKDMNLTEQVEEQMKEEQKEKAAAAAEPAKTWNVGDAVKKTEEQEEAAVQEQQPAEPVKRAYRPPGAARLGGPARSGRGAAIDIHSEDMFPTFAAAEEIEKQKTNDLKNELKQPAVKNSWSTSTRPQQVHRQAEAAPTITRNMFRALDNERSPVPAPGASEPKKGSYVPPHLRKRT</sequence>
<evidence type="ECO:0000313" key="4">
    <source>
        <dbReference type="Proteomes" id="UP000298663"/>
    </source>
</evidence>
<feature type="region of interest" description="Disordered" evidence="2">
    <location>
        <begin position="189"/>
        <end position="261"/>
    </location>
</feature>
<dbReference type="PANTHER" id="PTHR16284">
    <property type="entry name" value="PROTEIN CDV3 HOMOLOG"/>
    <property type="match status" value="1"/>
</dbReference>
<proteinExistence type="inferred from homology"/>